<accession>A0A7Y7IZA9</accession>
<evidence type="ECO:0000313" key="5">
    <source>
        <dbReference type="Proteomes" id="UP001449795"/>
    </source>
</evidence>
<evidence type="ECO:0000256" key="1">
    <source>
        <dbReference type="ARBA" id="ARBA00023002"/>
    </source>
</evidence>
<dbReference type="RefSeq" id="WP_176641122.1">
    <property type="nucleotide sequence ID" value="NZ_CP152276.1"/>
</dbReference>
<dbReference type="SUPFAM" id="SSF54292">
    <property type="entry name" value="2Fe-2S ferredoxin-like"/>
    <property type="match status" value="1"/>
</dbReference>
<dbReference type="InterPro" id="IPR042204">
    <property type="entry name" value="2Fe-2S-bd_N"/>
</dbReference>
<reference evidence="3 5" key="2">
    <citation type="submission" date="2024-04" db="EMBL/GenBank/DDBJ databases">
        <title>Complete genome sequence of Nguyenibacter vanlangesis HBCM-1154, a strain capable of nitrogen fixation, IAA production, and phosphorus solubilization isolated from sugarcane soil.</title>
        <authorList>
            <person name="MY HANH P."/>
        </authorList>
    </citation>
    <scope>NUCLEOTIDE SEQUENCE [LARGE SCALE GENOMIC DNA]</scope>
    <source>
        <strain evidence="3 5">HBCM 1154</strain>
    </source>
</reference>
<dbReference type="EMBL" id="CP152276">
    <property type="protein sequence ID" value="XAE41070.1"/>
    <property type="molecule type" value="Genomic_DNA"/>
</dbReference>
<dbReference type="Proteomes" id="UP001449795">
    <property type="component" value="Chromosome"/>
</dbReference>
<sequence length="100" mass="11298">MQVQFRRVAETGRRTIALVIDGRAVEACEGDTLLVAMMTNTTRLRQNEFDHRPRAGFCLMGACQDCWVWTEDGEQLRACSTTAQDGMRIRTQEAAWTTGQ</sequence>
<organism evidence="2 4">
    <name type="scientific">Nguyenibacter vanlangensis</name>
    <dbReference type="NCBI Taxonomy" id="1216886"/>
    <lineage>
        <taxon>Bacteria</taxon>
        <taxon>Pseudomonadati</taxon>
        <taxon>Pseudomonadota</taxon>
        <taxon>Alphaproteobacteria</taxon>
        <taxon>Acetobacterales</taxon>
        <taxon>Acetobacteraceae</taxon>
        <taxon>Nguyenibacter</taxon>
    </lineage>
</organism>
<reference evidence="2 4" key="1">
    <citation type="submission" date="2020-06" db="EMBL/GenBank/DDBJ databases">
        <title>Description of novel acetic acid bacteria.</title>
        <authorList>
            <person name="Sombolestani A."/>
        </authorList>
    </citation>
    <scope>NUCLEOTIDE SEQUENCE [LARGE SCALE GENOMIC DNA]</scope>
    <source>
        <strain evidence="2 4">LMG 31431</strain>
    </source>
</reference>
<dbReference type="Pfam" id="PF13510">
    <property type="entry name" value="Fer2_4"/>
    <property type="match status" value="1"/>
</dbReference>
<gene>
    <name evidence="3" type="ORF">AAC691_12085</name>
    <name evidence="2" type="ORF">HUK84_15720</name>
</gene>
<evidence type="ECO:0000313" key="3">
    <source>
        <dbReference type="EMBL" id="XAE41070.1"/>
    </source>
</evidence>
<dbReference type="AlphaFoldDB" id="A0A7Y7IZA9"/>
<dbReference type="GO" id="GO:0051536">
    <property type="term" value="F:iron-sulfur cluster binding"/>
    <property type="evidence" value="ECO:0007669"/>
    <property type="project" value="InterPro"/>
</dbReference>
<keyword evidence="1" id="KW-0560">Oxidoreductase</keyword>
<keyword evidence="5" id="KW-1185">Reference proteome</keyword>
<proteinExistence type="predicted"/>
<dbReference type="Proteomes" id="UP000534870">
    <property type="component" value="Unassembled WGS sequence"/>
</dbReference>
<dbReference type="GO" id="GO:0016491">
    <property type="term" value="F:oxidoreductase activity"/>
    <property type="evidence" value="ECO:0007669"/>
    <property type="project" value="UniProtKB-KW"/>
</dbReference>
<evidence type="ECO:0000313" key="4">
    <source>
        <dbReference type="Proteomes" id="UP000534870"/>
    </source>
</evidence>
<protein>
    <submittedName>
        <fullName evidence="2">(2Fe-2S)-binding protein</fullName>
    </submittedName>
</protein>
<dbReference type="InterPro" id="IPR036010">
    <property type="entry name" value="2Fe-2S_ferredoxin-like_sf"/>
</dbReference>
<dbReference type="EMBL" id="JABXXP010000491">
    <property type="protein sequence ID" value="NVN12555.1"/>
    <property type="molecule type" value="Genomic_DNA"/>
</dbReference>
<name>A0A7Y7IZA9_9PROT</name>
<evidence type="ECO:0000313" key="2">
    <source>
        <dbReference type="EMBL" id="NVN12555.1"/>
    </source>
</evidence>
<dbReference type="Gene3D" id="3.10.20.440">
    <property type="entry name" value="2Fe-2S iron-sulphur cluster binding domain, sarcosine oxidase, alpha subunit, N-terminal domain"/>
    <property type="match status" value="1"/>
</dbReference>